<protein>
    <recommendedName>
        <fullName evidence="1">TniQ domain-containing protein</fullName>
    </recommendedName>
</protein>
<dbReference type="RefSeq" id="WP_040181362.1">
    <property type="nucleotide sequence ID" value="NZ_FMJB01000001.1"/>
</dbReference>
<dbReference type="AlphaFoldDB" id="A0A1M4MW70"/>
<name>A0A1M4MW70_9RHOB</name>
<evidence type="ECO:0000313" key="2">
    <source>
        <dbReference type="EMBL" id="SCM65884.1"/>
    </source>
</evidence>
<dbReference type="Pfam" id="PF06527">
    <property type="entry name" value="TniQ"/>
    <property type="match status" value="1"/>
</dbReference>
<proteinExistence type="predicted"/>
<feature type="domain" description="TniQ" evidence="1">
    <location>
        <begin position="7"/>
        <end position="117"/>
    </location>
</feature>
<dbReference type="Proteomes" id="UP000184085">
    <property type="component" value="Unassembled WGS sequence"/>
</dbReference>
<accession>A0A1M4MW70</accession>
<keyword evidence="3" id="KW-1185">Reference proteome</keyword>
<dbReference type="EMBL" id="FMJB01000001">
    <property type="protein sequence ID" value="SCM65884.1"/>
    <property type="molecule type" value="Genomic_DNA"/>
</dbReference>
<organism evidence="2 3">
    <name type="scientific">Donghicola eburneus</name>
    <dbReference type="NCBI Taxonomy" id="393278"/>
    <lineage>
        <taxon>Bacteria</taxon>
        <taxon>Pseudomonadati</taxon>
        <taxon>Pseudomonadota</taxon>
        <taxon>Alphaproteobacteria</taxon>
        <taxon>Rhodobacterales</taxon>
        <taxon>Roseobacteraceae</taxon>
        <taxon>Donghicola</taxon>
    </lineage>
</organism>
<evidence type="ECO:0000313" key="3">
    <source>
        <dbReference type="Proteomes" id="UP000184085"/>
    </source>
</evidence>
<sequence length="263" mass="28787">MRLRPLPITLAPYPDELLSGWLARLAAANHCAFTELLAHIGIDGRYADILDFELETGAADSIASVARMPTALVKSLTFPALSPIEAALTARTSFQSCPNCSRSGRALKHWRQAWAFDCKSCGSRLRPILTKSDDPPVPEKLLRRARGGAGLLEQAIKADRSMHLRRAMRAVTFAMALRAVRGDPVHALQSPRPEVRLFSLAAIAVAQSRPLLKAAMFSTGIDDFAYAALLRTYEKEPRLLATIGRIAGRHRKSGFPLAIESHD</sequence>
<dbReference type="InterPro" id="IPR009492">
    <property type="entry name" value="TniQ"/>
</dbReference>
<evidence type="ECO:0000259" key="1">
    <source>
        <dbReference type="Pfam" id="PF06527"/>
    </source>
</evidence>
<reference evidence="3" key="1">
    <citation type="submission" date="2016-09" db="EMBL/GenBank/DDBJ databases">
        <authorList>
            <person name="Wibberg D."/>
        </authorList>
    </citation>
    <scope>NUCLEOTIDE SEQUENCE [LARGE SCALE GENOMIC DNA]</scope>
</reference>
<gene>
    <name evidence="2" type="ORF">KARMA_0054</name>
</gene>